<evidence type="ECO:0000259" key="2">
    <source>
        <dbReference type="Pfam" id="PF03527"/>
    </source>
</evidence>
<dbReference type="InterPro" id="IPR001826">
    <property type="entry name" value="RHS"/>
</dbReference>
<dbReference type="InterPro" id="IPR050708">
    <property type="entry name" value="T6SS_VgrG/RHS"/>
</dbReference>
<gene>
    <name evidence="3" type="ORF">J1784_03400</name>
</gene>
<dbReference type="PANTHER" id="PTHR32305">
    <property type="match status" value="1"/>
</dbReference>
<name>A0ABS6LAT8_9GAMM</name>
<dbReference type="NCBIfam" id="TIGR03696">
    <property type="entry name" value="Rhs_assc_core"/>
    <property type="match status" value="1"/>
</dbReference>
<dbReference type="EMBL" id="JAFMOY010000107">
    <property type="protein sequence ID" value="MBU9844060.1"/>
    <property type="molecule type" value="Genomic_DNA"/>
</dbReference>
<accession>A0ABS6LAT8</accession>
<organism evidence="3 4">
    <name type="scientific">Rahnella ecdela</name>
    <dbReference type="NCBI Taxonomy" id="2816250"/>
    <lineage>
        <taxon>Bacteria</taxon>
        <taxon>Pseudomonadati</taxon>
        <taxon>Pseudomonadota</taxon>
        <taxon>Gammaproteobacteria</taxon>
        <taxon>Enterobacterales</taxon>
        <taxon>Yersiniaceae</taxon>
        <taxon>Rahnella</taxon>
    </lineage>
</organism>
<feature type="domain" description="RHS protein conserved region" evidence="2">
    <location>
        <begin position="4"/>
        <end position="38"/>
    </location>
</feature>
<sequence length="245" mass="27176">MALHLFYCDHLGTPVGLINHKNGKVEWSADIDVWGNVQRCDNPHKLRQPIRMQGQHFDEESGLHYNRHRYYDPAQGRYITQDPIGLRGGWNGYNYVTNPVERLDPLGLSDGFGSLGSAGLSNYYQGTMSAGVFLSREDAEKVIHNNETMHNVYNPLGEYVYGICTGSAVIGMAVISTAMTSVVAAEKGSACIENTAKDMIIKQERDPKKLALTCAKSFINKGSSKLQGSWSDYLIDSLTSYSQKE</sequence>
<dbReference type="Proteomes" id="UP000739284">
    <property type="component" value="Unassembled WGS sequence"/>
</dbReference>
<dbReference type="Pfam" id="PF03527">
    <property type="entry name" value="RHS"/>
    <property type="match status" value="1"/>
</dbReference>
<dbReference type="RefSeq" id="WP_217148019.1">
    <property type="nucleotide sequence ID" value="NZ_JAFMOY010000107.1"/>
</dbReference>
<evidence type="ECO:0000313" key="4">
    <source>
        <dbReference type="Proteomes" id="UP000739284"/>
    </source>
</evidence>
<proteinExistence type="inferred from homology"/>
<reference evidence="3 4" key="1">
    <citation type="submission" date="2021-03" db="EMBL/GenBank/DDBJ databases">
        <title>Five novel Rahnella species.</title>
        <authorList>
            <person name="Brady C."/>
            <person name="Asselin J."/>
            <person name="Beer S."/>
            <person name="Bruberg M.B."/>
            <person name="Crampton B."/>
            <person name="Venter S."/>
            <person name="Arnold D."/>
            <person name="Denman S."/>
        </authorList>
    </citation>
    <scope>NUCLEOTIDE SEQUENCE [LARGE SCALE GENOMIC DNA]</scope>
    <source>
        <strain evidence="3 4">FRB 231</strain>
    </source>
</reference>
<evidence type="ECO:0000313" key="3">
    <source>
        <dbReference type="EMBL" id="MBU9844060.1"/>
    </source>
</evidence>
<comment type="similarity">
    <text evidence="1">Belongs to the RHS family.</text>
</comment>
<dbReference type="InterPro" id="IPR022385">
    <property type="entry name" value="Rhs_assc_core"/>
</dbReference>
<protein>
    <submittedName>
        <fullName evidence="3">RHS domain-containing protein</fullName>
    </submittedName>
</protein>
<keyword evidence="4" id="KW-1185">Reference proteome</keyword>
<comment type="caution">
    <text evidence="3">The sequence shown here is derived from an EMBL/GenBank/DDBJ whole genome shotgun (WGS) entry which is preliminary data.</text>
</comment>
<evidence type="ECO:0000256" key="1">
    <source>
        <dbReference type="ARBA" id="ARBA00009455"/>
    </source>
</evidence>
<dbReference type="PANTHER" id="PTHR32305:SF15">
    <property type="entry name" value="PROTEIN RHSA-RELATED"/>
    <property type="match status" value="1"/>
</dbReference>